<protein>
    <submittedName>
        <fullName evidence="2">Uncharacterized protein</fullName>
    </submittedName>
</protein>
<dbReference type="AlphaFoldDB" id="A0A9X2K7M7"/>
<reference evidence="2" key="1">
    <citation type="submission" date="2022-06" db="EMBL/GenBank/DDBJ databases">
        <title>Sequencing the genomes of 1000 actinobacteria strains.</title>
        <authorList>
            <person name="Klenk H.-P."/>
        </authorList>
    </citation>
    <scope>NUCLEOTIDE SEQUENCE</scope>
    <source>
        <strain evidence="2">DSM 46694</strain>
    </source>
</reference>
<comment type="caution">
    <text evidence="2">The sequence shown here is derived from an EMBL/GenBank/DDBJ whole genome shotgun (WGS) entry which is preliminary data.</text>
</comment>
<dbReference type="Proteomes" id="UP001139648">
    <property type="component" value="Unassembled WGS sequence"/>
</dbReference>
<gene>
    <name evidence="2" type="ORF">HD597_010837</name>
</gene>
<name>A0A9X2K7M7_9ACTN</name>
<feature type="signal peptide" evidence="1">
    <location>
        <begin position="1"/>
        <end position="30"/>
    </location>
</feature>
<organism evidence="2 3">
    <name type="scientific">Nonomuraea thailandensis</name>
    <dbReference type="NCBI Taxonomy" id="1188745"/>
    <lineage>
        <taxon>Bacteria</taxon>
        <taxon>Bacillati</taxon>
        <taxon>Actinomycetota</taxon>
        <taxon>Actinomycetes</taxon>
        <taxon>Streptosporangiales</taxon>
        <taxon>Streptosporangiaceae</taxon>
        <taxon>Nonomuraea</taxon>
    </lineage>
</organism>
<proteinExistence type="predicted"/>
<sequence length="99" mass="10461">MRILMRRLVPASVGPATAALVAFSGPPASAGTAEFWESFRDRTAELAIAGAVQEATISATVTSGTLDVTCDHIVPPVVTPITGDPWYKWSAFVRLRCTG</sequence>
<evidence type="ECO:0000313" key="2">
    <source>
        <dbReference type="EMBL" id="MCP2363817.1"/>
    </source>
</evidence>
<keyword evidence="1" id="KW-0732">Signal</keyword>
<accession>A0A9X2K7M7</accession>
<dbReference type="EMBL" id="JAMZEB010000002">
    <property type="protein sequence ID" value="MCP2363817.1"/>
    <property type="molecule type" value="Genomic_DNA"/>
</dbReference>
<evidence type="ECO:0000313" key="3">
    <source>
        <dbReference type="Proteomes" id="UP001139648"/>
    </source>
</evidence>
<keyword evidence="3" id="KW-1185">Reference proteome</keyword>
<feature type="chain" id="PRO_5040801695" evidence="1">
    <location>
        <begin position="31"/>
        <end position="99"/>
    </location>
</feature>
<dbReference type="RefSeq" id="WP_253755729.1">
    <property type="nucleotide sequence ID" value="NZ_BAABKA010000006.1"/>
</dbReference>
<evidence type="ECO:0000256" key="1">
    <source>
        <dbReference type="SAM" id="SignalP"/>
    </source>
</evidence>